<comment type="caution">
    <text evidence="1">The sequence shown here is derived from an EMBL/GenBank/DDBJ whole genome shotgun (WGS) entry which is preliminary data.</text>
</comment>
<accession>A0A4C1UAY3</accession>
<name>A0A4C1UAY3_EUMVA</name>
<sequence length="123" mass="13277">MRCRGGERGVGEAGARLGSPVEVKARTRANLPKLERSVGPVCVEGWGEGGSGPVAEVGARSEPALLRLLAAEERDTAPRQPVRARDRLTSFCRKLRRTISELETTKKAEVSSDKKPSGSHRKC</sequence>
<dbReference type="AlphaFoldDB" id="A0A4C1UAY3"/>
<evidence type="ECO:0000313" key="2">
    <source>
        <dbReference type="Proteomes" id="UP000299102"/>
    </source>
</evidence>
<organism evidence="1 2">
    <name type="scientific">Eumeta variegata</name>
    <name type="common">Bagworm moth</name>
    <name type="synonym">Eumeta japonica</name>
    <dbReference type="NCBI Taxonomy" id="151549"/>
    <lineage>
        <taxon>Eukaryota</taxon>
        <taxon>Metazoa</taxon>
        <taxon>Ecdysozoa</taxon>
        <taxon>Arthropoda</taxon>
        <taxon>Hexapoda</taxon>
        <taxon>Insecta</taxon>
        <taxon>Pterygota</taxon>
        <taxon>Neoptera</taxon>
        <taxon>Endopterygota</taxon>
        <taxon>Lepidoptera</taxon>
        <taxon>Glossata</taxon>
        <taxon>Ditrysia</taxon>
        <taxon>Tineoidea</taxon>
        <taxon>Psychidae</taxon>
        <taxon>Oiketicinae</taxon>
        <taxon>Eumeta</taxon>
    </lineage>
</organism>
<protein>
    <submittedName>
        <fullName evidence="1">Uncharacterized protein</fullName>
    </submittedName>
</protein>
<gene>
    <name evidence="1" type="ORF">EVAR_12778_1</name>
</gene>
<reference evidence="1 2" key="1">
    <citation type="journal article" date="2019" name="Commun. Biol.">
        <title>The bagworm genome reveals a unique fibroin gene that provides high tensile strength.</title>
        <authorList>
            <person name="Kono N."/>
            <person name="Nakamura H."/>
            <person name="Ohtoshi R."/>
            <person name="Tomita M."/>
            <person name="Numata K."/>
            <person name="Arakawa K."/>
        </authorList>
    </citation>
    <scope>NUCLEOTIDE SEQUENCE [LARGE SCALE GENOMIC DNA]</scope>
</reference>
<evidence type="ECO:0000313" key="1">
    <source>
        <dbReference type="EMBL" id="GBP23498.1"/>
    </source>
</evidence>
<dbReference type="Proteomes" id="UP000299102">
    <property type="component" value="Unassembled WGS sequence"/>
</dbReference>
<keyword evidence="2" id="KW-1185">Reference proteome</keyword>
<dbReference type="OrthoDB" id="7436954at2759"/>
<dbReference type="EMBL" id="BGZK01000151">
    <property type="protein sequence ID" value="GBP23498.1"/>
    <property type="molecule type" value="Genomic_DNA"/>
</dbReference>
<proteinExistence type="predicted"/>